<protein>
    <submittedName>
        <fullName evidence="1">J domain-containing protein</fullName>
    </submittedName>
</protein>
<accession>A0A5A7TJ54</accession>
<sequence>MIVSEALRALKVENLLRKGWPSFLAYVLVVQEEELRPEDVPIVRDYSDMFPKEISGLPLDREMGFTIELLPGIAPISQALYRMAPRELSELIE</sequence>
<evidence type="ECO:0000313" key="1">
    <source>
        <dbReference type="EMBL" id="KAA0041717.1"/>
    </source>
</evidence>
<dbReference type="OrthoDB" id="1435494at2759"/>
<reference evidence="1 2" key="1">
    <citation type="submission" date="2019-08" db="EMBL/GenBank/DDBJ databases">
        <title>Draft genome sequences of two oriental melons (Cucumis melo L. var makuwa).</title>
        <authorList>
            <person name="Kwon S.-Y."/>
        </authorList>
    </citation>
    <scope>NUCLEOTIDE SEQUENCE [LARGE SCALE GENOMIC DNA]</scope>
    <source>
        <strain evidence="2">cv. SW 3</strain>
        <tissue evidence="1">Leaf</tissue>
    </source>
</reference>
<dbReference type="Proteomes" id="UP000321393">
    <property type="component" value="Unassembled WGS sequence"/>
</dbReference>
<proteinExistence type="predicted"/>
<organism evidence="1 2">
    <name type="scientific">Cucumis melo var. makuwa</name>
    <name type="common">Oriental melon</name>
    <dbReference type="NCBI Taxonomy" id="1194695"/>
    <lineage>
        <taxon>Eukaryota</taxon>
        <taxon>Viridiplantae</taxon>
        <taxon>Streptophyta</taxon>
        <taxon>Embryophyta</taxon>
        <taxon>Tracheophyta</taxon>
        <taxon>Spermatophyta</taxon>
        <taxon>Magnoliopsida</taxon>
        <taxon>eudicotyledons</taxon>
        <taxon>Gunneridae</taxon>
        <taxon>Pentapetalae</taxon>
        <taxon>rosids</taxon>
        <taxon>fabids</taxon>
        <taxon>Cucurbitales</taxon>
        <taxon>Cucurbitaceae</taxon>
        <taxon>Benincaseae</taxon>
        <taxon>Cucumis</taxon>
    </lineage>
</organism>
<dbReference type="AlphaFoldDB" id="A0A5A7TJ54"/>
<gene>
    <name evidence="1" type="ORF">E6C27_scaffold67G00510</name>
</gene>
<comment type="caution">
    <text evidence="1">The sequence shown here is derived from an EMBL/GenBank/DDBJ whole genome shotgun (WGS) entry which is preliminary data.</text>
</comment>
<dbReference type="EMBL" id="SSTE01016227">
    <property type="protein sequence ID" value="KAA0041717.1"/>
    <property type="molecule type" value="Genomic_DNA"/>
</dbReference>
<evidence type="ECO:0000313" key="2">
    <source>
        <dbReference type="Proteomes" id="UP000321393"/>
    </source>
</evidence>
<name>A0A5A7TJ54_CUCMM</name>